<dbReference type="Pfam" id="PF02754">
    <property type="entry name" value="CCG"/>
    <property type="match status" value="2"/>
</dbReference>
<dbReference type="InterPro" id="IPR051278">
    <property type="entry name" value="HdrB/HdrD_reductase"/>
</dbReference>
<dbReference type="Gene3D" id="3.40.50.11810">
    <property type="match status" value="1"/>
</dbReference>
<dbReference type="Proteomes" id="UP000191931">
    <property type="component" value="Unassembled WGS sequence"/>
</dbReference>
<evidence type="ECO:0000313" key="3">
    <source>
        <dbReference type="EMBL" id="SLM28060.1"/>
    </source>
</evidence>
<keyword evidence="4" id="KW-1185">Reference proteome</keyword>
<dbReference type="Gene3D" id="1.20.1050.140">
    <property type="match status" value="1"/>
</dbReference>
<keyword evidence="1 3" id="KW-0560">Oxidoreductase</keyword>
<protein>
    <submittedName>
        <fullName evidence="3">HdrD2</fullName>
        <ecNumber evidence="3">1.8.98.1</ecNumber>
    </submittedName>
</protein>
<dbReference type="GO" id="GO:0051912">
    <property type="term" value="F:CoB--CoM heterodisulfide reductase activity"/>
    <property type="evidence" value="ECO:0007669"/>
    <property type="project" value="UniProtKB-EC"/>
</dbReference>
<proteinExistence type="predicted"/>
<organism evidence="3 4">
    <name type="scientific">Desulfamplus magnetovallimortis</name>
    <dbReference type="NCBI Taxonomy" id="1246637"/>
    <lineage>
        <taxon>Bacteria</taxon>
        <taxon>Pseudomonadati</taxon>
        <taxon>Thermodesulfobacteriota</taxon>
        <taxon>Desulfobacteria</taxon>
        <taxon>Desulfobacterales</taxon>
        <taxon>Desulfobacteraceae</taxon>
        <taxon>Desulfamplus</taxon>
    </lineage>
</organism>
<name>A0A1W1H6E8_9BACT</name>
<feature type="domain" description="Cysteine-rich" evidence="2">
    <location>
        <begin position="4"/>
        <end position="87"/>
    </location>
</feature>
<dbReference type="AlphaFoldDB" id="A0A1W1H6E8"/>
<evidence type="ECO:0000313" key="4">
    <source>
        <dbReference type="Proteomes" id="UP000191931"/>
    </source>
</evidence>
<dbReference type="EC" id="1.8.98.1" evidence="3"/>
<dbReference type="PANTHER" id="PTHR42947:SF1">
    <property type="entry name" value="COB--COM HETERODISULFIDE REDUCTASE SUBUNIT B 1"/>
    <property type="match status" value="1"/>
</dbReference>
<gene>
    <name evidence="3" type="primary">hdrD2</name>
    <name evidence="3" type="ORF">MTBBW1_1230031</name>
</gene>
<reference evidence="3 4" key="1">
    <citation type="submission" date="2017-03" db="EMBL/GenBank/DDBJ databases">
        <authorList>
            <person name="Afonso C.L."/>
            <person name="Miller P.J."/>
            <person name="Scott M.A."/>
            <person name="Spackman E."/>
            <person name="Goraichik I."/>
            <person name="Dimitrov K.M."/>
            <person name="Suarez D.L."/>
            <person name="Swayne D.E."/>
        </authorList>
    </citation>
    <scope>NUCLEOTIDE SEQUENCE [LARGE SCALE GENOMIC DNA]</scope>
    <source>
        <strain evidence="3">PRJEB14757</strain>
    </source>
</reference>
<evidence type="ECO:0000259" key="2">
    <source>
        <dbReference type="Pfam" id="PF02754"/>
    </source>
</evidence>
<feature type="domain" description="Cysteine-rich" evidence="2">
    <location>
        <begin position="152"/>
        <end position="234"/>
    </location>
</feature>
<dbReference type="PANTHER" id="PTHR42947">
    <property type="entry name" value="COB--COM HETERODISULFIDE REDUCTASE SUBUNIT B 1"/>
    <property type="match status" value="1"/>
</dbReference>
<dbReference type="RefSeq" id="WP_080804437.1">
    <property type="nucleotide sequence ID" value="NZ_LT828547.1"/>
</dbReference>
<sequence length="286" mass="31288">MSYIYYPGCSLEASAIEYDASTRAVMHALDIELAEIEGWSCCGATAAEPVSSLLSFVLPARNLALAEKMKQNFSVMVPCSACYLNLKKVEMEKKQNPSMSASIDECLAEEALKLEGKLKVRHLLDILANDIGADQIKNKVTKKLSGLKIVPYYGCQCLRPYPVFDDPEEPRSMEPLIEACGAEVFPWDMGAQCCGASNMNTKKSAAGKLVQKILKSAKGADAIVTVCPMCQLNLEGFQEELSRKAGEDLSVSVIYLPQLLGMAMGISREELMLHKNLAVKELVLSY</sequence>
<evidence type="ECO:0000256" key="1">
    <source>
        <dbReference type="ARBA" id="ARBA00023002"/>
    </source>
</evidence>
<dbReference type="STRING" id="1246637.MTBBW1_1230031"/>
<dbReference type="EMBL" id="FWEV01000028">
    <property type="protein sequence ID" value="SLM28060.1"/>
    <property type="molecule type" value="Genomic_DNA"/>
</dbReference>
<dbReference type="InterPro" id="IPR004017">
    <property type="entry name" value="Cys_rich_dom"/>
</dbReference>
<dbReference type="OrthoDB" id="9777685at2"/>
<accession>A0A1W1H6E8</accession>